<evidence type="ECO:0000256" key="12">
    <source>
        <dbReference type="ARBA" id="ARBA00048140"/>
    </source>
</evidence>
<evidence type="ECO:0000256" key="4">
    <source>
        <dbReference type="ARBA" id="ARBA00039060"/>
    </source>
</evidence>
<dbReference type="PANTHER" id="PTHR44229:SF4">
    <property type="entry name" value="15-HYDROXYPROSTAGLANDIN DEHYDROGENASE [NAD(+)]"/>
    <property type="match status" value="1"/>
</dbReference>
<dbReference type="GO" id="GO:0016404">
    <property type="term" value="F:15-hydroxyprostaglandin dehydrogenase (NAD+) activity"/>
    <property type="evidence" value="ECO:0007669"/>
    <property type="project" value="UniProtKB-EC"/>
</dbReference>
<dbReference type="Pfam" id="PF00106">
    <property type="entry name" value="adh_short"/>
    <property type="match status" value="1"/>
</dbReference>
<dbReference type="EMBL" id="CAKASE010000083">
    <property type="protein sequence ID" value="CAG9585710.1"/>
    <property type="molecule type" value="Genomic_DNA"/>
</dbReference>
<evidence type="ECO:0000256" key="15">
    <source>
        <dbReference type="ARBA" id="ARBA00048393"/>
    </source>
</evidence>
<dbReference type="InterPro" id="IPR036291">
    <property type="entry name" value="NAD(P)-bd_dom_sf"/>
</dbReference>
<evidence type="ECO:0000256" key="9">
    <source>
        <dbReference type="ARBA" id="ARBA00047325"/>
    </source>
</evidence>
<evidence type="ECO:0000256" key="21">
    <source>
        <dbReference type="ARBA" id="ARBA00049188"/>
    </source>
</evidence>
<accession>A0A8J2RKE9</accession>
<evidence type="ECO:0000256" key="18">
    <source>
        <dbReference type="ARBA" id="ARBA00048739"/>
    </source>
</evidence>
<evidence type="ECO:0000256" key="7">
    <source>
        <dbReference type="ARBA" id="ARBA00042026"/>
    </source>
</evidence>
<evidence type="ECO:0000256" key="17">
    <source>
        <dbReference type="ARBA" id="ARBA00048611"/>
    </source>
</evidence>
<dbReference type="EC" id="1.1.1.141" evidence="3"/>
<evidence type="ECO:0000256" key="20">
    <source>
        <dbReference type="ARBA" id="ARBA00049151"/>
    </source>
</evidence>
<comment type="catalytic activity">
    <reaction evidence="16">
        <text>lipoxin A4 + NAD(+) = 15-oxo-(5S,6R)-dihydroxy-(7E,9E,11Z,13E)-eicosatetraenoate + NADH + H(+)</text>
        <dbReference type="Rhea" id="RHEA:41572"/>
        <dbReference type="ChEBI" id="CHEBI:15378"/>
        <dbReference type="ChEBI" id="CHEBI:57540"/>
        <dbReference type="ChEBI" id="CHEBI:57945"/>
        <dbReference type="ChEBI" id="CHEBI:67026"/>
        <dbReference type="ChEBI" id="CHEBI:78311"/>
    </reaction>
    <physiologicalReaction direction="left-to-right" evidence="16">
        <dbReference type="Rhea" id="RHEA:41573"/>
    </physiologicalReaction>
</comment>
<comment type="catalytic activity">
    <reaction evidence="14">
        <text>resolvin D1 + NAD(+) = 17-oxoresolvin D1 + NADH + H(+)</text>
        <dbReference type="Rhea" id="RHEA:50128"/>
        <dbReference type="ChEBI" id="CHEBI:15378"/>
        <dbReference type="ChEBI" id="CHEBI:57540"/>
        <dbReference type="ChEBI" id="CHEBI:57945"/>
        <dbReference type="ChEBI" id="CHEBI:132079"/>
        <dbReference type="ChEBI" id="CHEBI:132081"/>
    </reaction>
    <physiologicalReaction direction="left-to-right" evidence="14">
        <dbReference type="Rhea" id="RHEA:50129"/>
    </physiologicalReaction>
</comment>
<dbReference type="PANTHER" id="PTHR44229">
    <property type="entry name" value="15-HYDROXYPROSTAGLANDIN DEHYDROGENASE [NAD(+)]"/>
    <property type="match status" value="1"/>
</dbReference>
<comment type="catalytic activity">
    <reaction evidence="19">
        <text>resolvin D2 + NAD(+) = 16-oxoresolvin D2 + NADH + H(+)</text>
        <dbReference type="Rhea" id="RHEA:53588"/>
        <dbReference type="ChEBI" id="CHEBI:15378"/>
        <dbReference type="ChEBI" id="CHEBI:57540"/>
        <dbReference type="ChEBI" id="CHEBI:57945"/>
        <dbReference type="ChEBI" id="CHEBI:133367"/>
        <dbReference type="ChEBI" id="CHEBI:137498"/>
    </reaction>
    <physiologicalReaction direction="left-to-right" evidence="19">
        <dbReference type="Rhea" id="RHEA:53589"/>
    </physiologicalReaction>
</comment>
<protein>
    <recommendedName>
        <fullName evidence="5">15-hydroxyprostaglandin dehydrogenase [NAD(+)]</fullName>
        <ecNumber evidence="3">1.1.1.141</ecNumber>
        <ecNumber evidence="4">1.1.1.232</ecNumber>
    </recommendedName>
    <alternativeName>
        <fullName evidence="7">Eicosanoid/docosanoid dehydrogenase [NAD(+)]</fullName>
    </alternativeName>
    <alternativeName>
        <fullName evidence="6">Prostaglandin dehydrogenase 1</fullName>
    </alternativeName>
</protein>
<evidence type="ECO:0000256" key="14">
    <source>
        <dbReference type="ARBA" id="ARBA00048170"/>
    </source>
</evidence>
<evidence type="ECO:0000256" key="1">
    <source>
        <dbReference type="ARBA" id="ARBA00006484"/>
    </source>
</evidence>
<evidence type="ECO:0000256" key="19">
    <source>
        <dbReference type="ARBA" id="ARBA00048921"/>
    </source>
</evidence>
<dbReference type="GO" id="GO:0005737">
    <property type="term" value="C:cytoplasm"/>
    <property type="evidence" value="ECO:0007669"/>
    <property type="project" value="TreeGrafter"/>
</dbReference>
<dbReference type="EC" id="1.1.1.232" evidence="4"/>
<comment type="catalytic activity">
    <reaction evidence="9">
        <text>prostaglandin E1 + NAD(+) = 15-oxoprostaglandin E1 + NADH + H(+)</text>
        <dbReference type="Rhea" id="RHEA:16477"/>
        <dbReference type="ChEBI" id="CHEBI:15378"/>
        <dbReference type="ChEBI" id="CHEBI:57397"/>
        <dbReference type="ChEBI" id="CHEBI:57401"/>
        <dbReference type="ChEBI" id="CHEBI:57540"/>
        <dbReference type="ChEBI" id="CHEBI:57945"/>
    </reaction>
    <physiologicalReaction direction="left-to-right" evidence="9">
        <dbReference type="Rhea" id="RHEA:16478"/>
    </physiologicalReaction>
</comment>
<comment type="caution">
    <text evidence="23">The sequence shown here is derived from an EMBL/GenBank/DDBJ whole genome shotgun (WGS) entry which is preliminary data.</text>
</comment>
<organism evidence="23 24">
    <name type="scientific">Danaus chrysippus</name>
    <name type="common">African queen</name>
    <dbReference type="NCBI Taxonomy" id="151541"/>
    <lineage>
        <taxon>Eukaryota</taxon>
        <taxon>Metazoa</taxon>
        <taxon>Ecdysozoa</taxon>
        <taxon>Arthropoda</taxon>
        <taxon>Hexapoda</taxon>
        <taxon>Insecta</taxon>
        <taxon>Pterygota</taxon>
        <taxon>Neoptera</taxon>
        <taxon>Endopterygota</taxon>
        <taxon>Lepidoptera</taxon>
        <taxon>Glossata</taxon>
        <taxon>Ditrysia</taxon>
        <taxon>Papilionoidea</taxon>
        <taxon>Nymphalidae</taxon>
        <taxon>Danainae</taxon>
        <taxon>Danaini</taxon>
        <taxon>Danaina</taxon>
        <taxon>Danaus</taxon>
        <taxon>Anosia</taxon>
    </lineage>
</organism>
<name>A0A8J2RKE9_9NEOP</name>
<evidence type="ECO:0000256" key="22">
    <source>
        <dbReference type="RuleBase" id="RU000363"/>
    </source>
</evidence>
<dbReference type="GO" id="GO:0047034">
    <property type="term" value="F:15-hydroxyicosatetraenoate dehydrogenase activity"/>
    <property type="evidence" value="ECO:0007669"/>
    <property type="project" value="UniProtKB-EC"/>
</dbReference>
<dbReference type="OrthoDB" id="417891at2759"/>
<comment type="catalytic activity">
    <reaction evidence="12">
        <text>15-oxo-(5S,6R)-dihydroxy-(7E,9E,11Z)-eicosatrienoate + NADH + H(+) = (5S,6R,15S)-trihydroxy-(7E,9E,11Z)-eicosatrienoate + NAD(+)</text>
        <dbReference type="Rhea" id="RHEA:41596"/>
        <dbReference type="ChEBI" id="CHEBI:15378"/>
        <dbReference type="ChEBI" id="CHEBI:57540"/>
        <dbReference type="ChEBI" id="CHEBI:57945"/>
        <dbReference type="ChEBI" id="CHEBI:78325"/>
        <dbReference type="ChEBI" id="CHEBI:78329"/>
    </reaction>
    <physiologicalReaction direction="left-to-right" evidence="12">
        <dbReference type="Rhea" id="RHEA:41597"/>
    </physiologicalReaction>
</comment>
<comment type="catalytic activity">
    <reaction evidence="15">
        <text>resolvin D2 + NAD(+) = 7-oxoresolvin D2 + NADH + H(+)</text>
        <dbReference type="Rhea" id="RHEA:53584"/>
        <dbReference type="ChEBI" id="CHEBI:15378"/>
        <dbReference type="ChEBI" id="CHEBI:57540"/>
        <dbReference type="ChEBI" id="CHEBI:57945"/>
        <dbReference type="ChEBI" id="CHEBI:133367"/>
        <dbReference type="ChEBI" id="CHEBI:137497"/>
    </reaction>
    <physiologicalReaction direction="left-to-right" evidence="15">
        <dbReference type="Rhea" id="RHEA:53585"/>
    </physiologicalReaction>
</comment>
<comment type="catalytic activity">
    <reaction evidence="20">
        <text>(15S)-hydroxy-(5Z,8Z,11Z,13E)-eicosatetraenoate + NAD(+) = 15-oxo-(5Z,8Z,11Z,13E)-eicosatetraenoate + NADH + H(+)</text>
        <dbReference type="Rhea" id="RHEA:23260"/>
        <dbReference type="ChEBI" id="CHEBI:15378"/>
        <dbReference type="ChEBI" id="CHEBI:57409"/>
        <dbReference type="ChEBI" id="CHEBI:57410"/>
        <dbReference type="ChEBI" id="CHEBI:57540"/>
        <dbReference type="ChEBI" id="CHEBI:57945"/>
        <dbReference type="EC" id="1.1.1.232"/>
    </reaction>
    <physiologicalReaction direction="left-to-right" evidence="20">
        <dbReference type="Rhea" id="RHEA:23261"/>
    </physiologicalReaction>
</comment>
<dbReference type="SUPFAM" id="SSF51735">
    <property type="entry name" value="NAD(P)-binding Rossmann-fold domains"/>
    <property type="match status" value="1"/>
</dbReference>
<sequence>MLYELQNKVVLVTGGSHGIGAKAIEYLLKENVKHIANLDIAKDIGISQAAKYNQKYGNKVKFYQCDVTNEEQLLGAYDSVLKEQGYIDVVINSAGIMNDSKEKYKKEIEINVTALITSTLKALEIMRKDEGGRGGIVLNPSSIAALFQDELLPVYYGTKSAVLQFSNCIGMPRYFSRTGVRIVTICFGATDTGLLHRDMLGNFDKEIHDGMMEVITKHPFQSVESAASSLVEVLKRGESGSTWLSIANKPVKDITPAVKKAYSILSELVV</sequence>
<comment type="catalytic activity">
    <reaction evidence="21">
        <text>resolvin E1 + NAD(+) = 18-oxo-resolvin E1 + NADH + H(+)</text>
        <dbReference type="Rhea" id="RHEA:49244"/>
        <dbReference type="ChEBI" id="CHEBI:15378"/>
        <dbReference type="ChEBI" id="CHEBI:57540"/>
        <dbReference type="ChEBI" id="CHEBI:57945"/>
        <dbReference type="ChEBI" id="CHEBI:91000"/>
        <dbReference type="ChEBI" id="CHEBI:91001"/>
    </reaction>
    <physiologicalReaction direction="left-to-right" evidence="21">
        <dbReference type="Rhea" id="RHEA:49245"/>
    </physiologicalReaction>
</comment>
<dbReference type="InterPro" id="IPR002347">
    <property type="entry name" value="SDR_fam"/>
</dbReference>
<evidence type="ECO:0000256" key="16">
    <source>
        <dbReference type="ARBA" id="ARBA00048535"/>
    </source>
</evidence>
<comment type="function">
    <text evidence="8">Catalyzes the NAD-dependent dehydrogenation (oxidation) of a broad array of hydroxylated polyunsaturated fatty acids (mainly eicosanoids and docosanoids, including prostaglandins, lipoxins and resolvins), yielding their corresponding keto (oxo) metabolites. Decreases the levels of the pro-proliferative prostaglandins such as prostaglandin E2 (whose activity is increased in cancer because of an increase in the expression of cyclooxygenase 2) and generates oxo-fatty acid products that can profoundly influence cell function by abrogating pro-inflammatory cytokine expression. Converts resolvins E1, D1 and D2 to their oxo products, which represents a mode of resolvin inactivation. Resolvin E1 plays important roles during the resolution phase of acute inflammation, while resolvins D1 and D2 have a unique role in obesity-induced adipose inflammation.</text>
</comment>
<evidence type="ECO:0000256" key="13">
    <source>
        <dbReference type="ARBA" id="ARBA00048144"/>
    </source>
</evidence>
<dbReference type="PRINTS" id="PR00081">
    <property type="entry name" value="GDHRDH"/>
</dbReference>
<dbReference type="Gene3D" id="3.40.50.720">
    <property type="entry name" value="NAD(P)-binding Rossmann-like Domain"/>
    <property type="match status" value="1"/>
</dbReference>
<comment type="catalytic activity">
    <reaction evidence="11">
        <text>14-hydroxy-(4Z,7Z,10Z,12E,16Z,19Z)-docosahexaenoate + NAD(+) = 14-oxo-(4Z,7Z,10Z,12E,16Z,19Z)-docosahexaenoate + NADH + H(+)</text>
        <dbReference type="Rhea" id="RHEA:48952"/>
        <dbReference type="ChEBI" id="CHEBI:15378"/>
        <dbReference type="ChEBI" id="CHEBI:57540"/>
        <dbReference type="ChEBI" id="CHEBI:57945"/>
        <dbReference type="ChEBI" id="CHEBI:90866"/>
        <dbReference type="ChEBI" id="CHEBI:90867"/>
    </reaction>
    <physiologicalReaction direction="left-to-right" evidence="11">
        <dbReference type="Rhea" id="RHEA:48953"/>
    </physiologicalReaction>
</comment>
<evidence type="ECO:0000256" key="6">
    <source>
        <dbReference type="ARBA" id="ARBA00041812"/>
    </source>
</evidence>
<comment type="catalytic activity">
    <reaction evidence="18">
        <text>prostaglandin E2 + NAD(+) = 15-oxoprostaglandin E2 + NADH + H(+)</text>
        <dbReference type="Rhea" id="RHEA:11876"/>
        <dbReference type="ChEBI" id="CHEBI:15378"/>
        <dbReference type="ChEBI" id="CHEBI:57400"/>
        <dbReference type="ChEBI" id="CHEBI:57540"/>
        <dbReference type="ChEBI" id="CHEBI:57945"/>
        <dbReference type="ChEBI" id="CHEBI:606564"/>
        <dbReference type="EC" id="1.1.1.141"/>
    </reaction>
    <physiologicalReaction direction="left-to-right" evidence="18">
        <dbReference type="Rhea" id="RHEA:11877"/>
    </physiologicalReaction>
</comment>
<evidence type="ECO:0000256" key="5">
    <source>
        <dbReference type="ARBA" id="ARBA00040276"/>
    </source>
</evidence>
<gene>
    <name evidence="23" type="ORF">DCHRY22_LOCUS16067</name>
</gene>
<evidence type="ECO:0000256" key="8">
    <source>
        <dbReference type="ARBA" id="ARBA00045705"/>
    </source>
</evidence>
<comment type="catalytic activity">
    <reaction evidence="10">
        <text>resolvin D1 + NAD(+) = 8-oxoresolvin D1 + NADH + H(+)</text>
        <dbReference type="Rhea" id="RHEA:50124"/>
        <dbReference type="ChEBI" id="CHEBI:15378"/>
        <dbReference type="ChEBI" id="CHEBI:57540"/>
        <dbReference type="ChEBI" id="CHEBI:57945"/>
        <dbReference type="ChEBI" id="CHEBI:132079"/>
        <dbReference type="ChEBI" id="CHEBI:132080"/>
    </reaction>
    <physiologicalReaction direction="left-to-right" evidence="10">
        <dbReference type="Rhea" id="RHEA:50125"/>
    </physiologicalReaction>
</comment>
<proteinExistence type="inferred from homology"/>
<evidence type="ECO:0000313" key="23">
    <source>
        <dbReference type="EMBL" id="CAG9585710.1"/>
    </source>
</evidence>
<evidence type="ECO:0000256" key="10">
    <source>
        <dbReference type="ARBA" id="ARBA00047672"/>
    </source>
</evidence>
<comment type="catalytic activity">
    <reaction evidence="13">
        <text>(11R)-hydroxy-(5Z,8Z,12E,14Z)-eicosatetraenoate + NAD(+) = 11-oxo-(5Z,8Z,12E,14Z)-eicosatetraenoate + NADH + H(+)</text>
        <dbReference type="Rhea" id="RHEA:48640"/>
        <dbReference type="ChEBI" id="CHEBI:15378"/>
        <dbReference type="ChEBI" id="CHEBI:57540"/>
        <dbReference type="ChEBI" id="CHEBI:57945"/>
        <dbReference type="ChEBI" id="CHEBI:78836"/>
        <dbReference type="ChEBI" id="CHEBI:90697"/>
    </reaction>
    <physiologicalReaction direction="left-to-right" evidence="13">
        <dbReference type="Rhea" id="RHEA:48641"/>
    </physiologicalReaction>
</comment>
<evidence type="ECO:0000256" key="2">
    <source>
        <dbReference type="ARBA" id="ARBA00023002"/>
    </source>
</evidence>
<evidence type="ECO:0000313" key="24">
    <source>
        <dbReference type="Proteomes" id="UP000789524"/>
    </source>
</evidence>
<evidence type="ECO:0000256" key="3">
    <source>
        <dbReference type="ARBA" id="ARBA00038968"/>
    </source>
</evidence>
<comment type="catalytic activity">
    <reaction evidence="17">
        <text>prostaglandin A1 + NAD(+) = 15-oxo-prostaglandin A1 + NADH + H(+)</text>
        <dbReference type="Rhea" id="RHEA:41263"/>
        <dbReference type="ChEBI" id="CHEBI:15378"/>
        <dbReference type="ChEBI" id="CHEBI:57398"/>
        <dbReference type="ChEBI" id="CHEBI:57540"/>
        <dbReference type="ChEBI" id="CHEBI:57945"/>
        <dbReference type="ChEBI" id="CHEBI:85072"/>
    </reaction>
    <physiologicalReaction direction="left-to-right" evidence="17">
        <dbReference type="Rhea" id="RHEA:41264"/>
    </physiologicalReaction>
</comment>
<reference evidence="23" key="1">
    <citation type="submission" date="2021-09" db="EMBL/GenBank/DDBJ databases">
        <authorList>
            <person name="Martin H S."/>
        </authorList>
    </citation>
    <scope>NUCLEOTIDE SEQUENCE</scope>
</reference>
<comment type="similarity">
    <text evidence="1 22">Belongs to the short-chain dehydrogenases/reductases (SDR) family.</text>
</comment>
<keyword evidence="24" id="KW-1185">Reference proteome</keyword>
<dbReference type="Proteomes" id="UP000789524">
    <property type="component" value="Unassembled WGS sequence"/>
</dbReference>
<dbReference type="PRINTS" id="PR00080">
    <property type="entry name" value="SDRFAMILY"/>
</dbReference>
<evidence type="ECO:0000256" key="11">
    <source>
        <dbReference type="ARBA" id="ARBA00048008"/>
    </source>
</evidence>
<keyword evidence="2" id="KW-0560">Oxidoreductase</keyword>
<dbReference type="AlphaFoldDB" id="A0A8J2RKE9"/>